<dbReference type="OrthoDB" id="10690711at2759"/>
<evidence type="ECO:0000313" key="1">
    <source>
        <dbReference type="EMBL" id="KAA6395660.1"/>
    </source>
</evidence>
<name>A0A5J4WL36_9EUKA</name>
<sequence length="230" mass="26317">MRSPGRASSDLYSDFFAREARRAHNIREKEKIADAKCTFKPTIPQSKFLDNISNIPVEDRTFQFALRRDRAISAERIAKQERELKYCTFSPEINPVSRAVMAANDDGKSVYNFLDRQKQLLQRRTELIASGLIPSNVDPQCTFTPDRRATSNIFIPPLSLNTITYTPSFSITQNSKNIFMLTYIDQFNKQAKQERIKNQVNQQECTFQPKIDPVSEAIAAEMVGEKIIGE</sequence>
<dbReference type="AlphaFoldDB" id="A0A5J4WL36"/>
<protein>
    <submittedName>
        <fullName evidence="1">Uncharacterized protein</fullName>
    </submittedName>
</protein>
<dbReference type="Proteomes" id="UP000324800">
    <property type="component" value="Unassembled WGS sequence"/>
</dbReference>
<comment type="caution">
    <text evidence="1">The sequence shown here is derived from an EMBL/GenBank/DDBJ whole genome shotgun (WGS) entry which is preliminary data.</text>
</comment>
<dbReference type="PANTHER" id="PTHR37028:SF4">
    <property type="entry name" value="ALMS MOTIF DOMAIN-CONTAINING PROTEIN"/>
    <property type="match status" value="1"/>
</dbReference>
<reference evidence="1 2" key="1">
    <citation type="submission" date="2019-03" db="EMBL/GenBank/DDBJ databases">
        <title>Single cell metagenomics reveals metabolic interactions within the superorganism composed of flagellate Streblomastix strix and complex community of Bacteroidetes bacteria on its surface.</title>
        <authorList>
            <person name="Treitli S.C."/>
            <person name="Kolisko M."/>
            <person name="Husnik F."/>
            <person name="Keeling P."/>
            <person name="Hampl V."/>
        </authorList>
    </citation>
    <scope>NUCLEOTIDE SEQUENCE [LARGE SCALE GENOMIC DNA]</scope>
    <source>
        <strain evidence="1">ST1C</strain>
    </source>
</reference>
<dbReference type="EMBL" id="SNRW01001623">
    <property type="protein sequence ID" value="KAA6395660.1"/>
    <property type="molecule type" value="Genomic_DNA"/>
</dbReference>
<dbReference type="PANTHER" id="PTHR37028">
    <property type="entry name" value="UNNAMED PRODUCT-RELATED"/>
    <property type="match status" value="1"/>
</dbReference>
<gene>
    <name evidence="1" type="ORF">EZS28_008811</name>
</gene>
<evidence type="ECO:0000313" key="2">
    <source>
        <dbReference type="Proteomes" id="UP000324800"/>
    </source>
</evidence>
<organism evidence="1 2">
    <name type="scientific">Streblomastix strix</name>
    <dbReference type="NCBI Taxonomy" id="222440"/>
    <lineage>
        <taxon>Eukaryota</taxon>
        <taxon>Metamonada</taxon>
        <taxon>Preaxostyla</taxon>
        <taxon>Oxymonadida</taxon>
        <taxon>Streblomastigidae</taxon>
        <taxon>Streblomastix</taxon>
    </lineage>
</organism>
<accession>A0A5J4WL36</accession>
<proteinExistence type="predicted"/>